<dbReference type="OrthoDB" id="9798250at2"/>
<comment type="caution">
    <text evidence="1">The sequence shown here is derived from an EMBL/GenBank/DDBJ whole genome shotgun (WGS) entry which is preliminary data.</text>
</comment>
<dbReference type="InterPro" id="IPR018641">
    <property type="entry name" value="Trfase_1_rSAM/seldom-assoc"/>
</dbReference>
<protein>
    <recommendedName>
        <fullName evidence="3">Glycosyltransferase A (GT-A) superfamily protein (DUF2064 family)</fullName>
    </recommendedName>
</protein>
<name>A0A420WIY3_9PROT</name>
<dbReference type="Pfam" id="PF09837">
    <property type="entry name" value="DUF2064"/>
    <property type="match status" value="1"/>
</dbReference>
<sequence>MNKPVLFVFAKAPVLGRAKTRLAADTGQVHAKRLYRMMVARVLRRVQDPRWETVLAVTPPQAVGRVIDWEGFPQVAQISGSLSPKLAACFSRRGPTIVIGTDSPQIRSRDIAQAFKNMRSNDVVFGPALDGGFWLIGAHGPLHPQVFDNVKWSSERTLSDVTRNINGAVKRLHTLDDIDDITALKAYRRSNQRFGN</sequence>
<keyword evidence="2" id="KW-1185">Reference proteome</keyword>
<dbReference type="EMBL" id="RBII01000001">
    <property type="protein sequence ID" value="RKQ70991.1"/>
    <property type="molecule type" value="Genomic_DNA"/>
</dbReference>
<dbReference type="PANTHER" id="PTHR36529:SF1">
    <property type="entry name" value="GLYCOSYLTRANSFERASE"/>
    <property type="match status" value="1"/>
</dbReference>
<dbReference type="Gene3D" id="3.90.550.10">
    <property type="entry name" value="Spore Coat Polysaccharide Biosynthesis Protein SpsA, Chain A"/>
    <property type="match status" value="1"/>
</dbReference>
<organism evidence="1 2">
    <name type="scientific">Litorimonas taeanensis</name>
    <dbReference type="NCBI Taxonomy" id="568099"/>
    <lineage>
        <taxon>Bacteria</taxon>
        <taxon>Pseudomonadati</taxon>
        <taxon>Pseudomonadota</taxon>
        <taxon>Alphaproteobacteria</taxon>
        <taxon>Maricaulales</taxon>
        <taxon>Robiginitomaculaceae</taxon>
    </lineage>
</organism>
<reference evidence="1 2" key="1">
    <citation type="submission" date="2018-10" db="EMBL/GenBank/DDBJ databases">
        <title>Genomic Encyclopedia of Type Strains, Phase IV (KMG-IV): sequencing the most valuable type-strain genomes for metagenomic binning, comparative biology and taxonomic classification.</title>
        <authorList>
            <person name="Goeker M."/>
        </authorList>
    </citation>
    <scope>NUCLEOTIDE SEQUENCE [LARGE SCALE GENOMIC DNA]</scope>
    <source>
        <strain evidence="1 2">DSM 22008</strain>
    </source>
</reference>
<proteinExistence type="predicted"/>
<evidence type="ECO:0000313" key="2">
    <source>
        <dbReference type="Proteomes" id="UP000282211"/>
    </source>
</evidence>
<gene>
    <name evidence="1" type="ORF">DES40_0298</name>
</gene>
<evidence type="ECO:0008006" key="3">
    <source>
        <dbReference type="Google" id="ProtNLM"/>
    </source>
</evidence>
<dbReference type="Proteomes" id="UP000282211">
    <property type="component" value="Unassembled WGS sequence"/>
</dbReference>
<dbReference type="RefSeq" id="WP_121098803.1">
    <property type="nucleotide sequence ID" value="NZ_RBII01000001.1"/>
</dbReference>
<dbReference type="PANTHER" id="PTHR36529">
    <property type="entry name" value="SLL1095 PROTEIN"/>
    <property type="match status" value="1"/>
</dbReference>
<dbReference type="AlphaFoldDB" id="A0A420WIY3"/>
<dbReference type="InterPro" id="IPR029044">
    <property type="entry name" value="Nucleotide-diphossugar_trans"/>
</dbReference>
<evidence type="ECO:0000313" key="1">
    <source>
        <dbReference type="EMBL" id="RKQ70991.1"/>
    </source>
</evidence>
<dbReference type="InParanoid" id="A0A420WIY3"/>
<dbReference type="SUPFAM" id="SSF53448">
    <property type="entry name" value="Nucleotide-diphospho-sugar transferases"/>
    <property type="match status" value="1"/>
</dbReference>
<accession>A0A420WIY3</accession>